<keyword evidence="7 12" id="KW-0675">Receptor</keyword>
<evidence type="ECO:0000256" key="3">
    <source>
        <dbReference type="ARBA" id="ARBA00022692"/>
    </source>
</evidence>
<dbReference type="GO" id="GO:0007165">
    <property type="term" value="P:signal transduction"/>
    <property type="evidence" value="ECO:0007669"/>
    <property type="project" value="UniProtKB-KW"/>
</dbReference>
<evidence type="ECO:0000256" key="2">
    <source>
        <dbReference type="ARBA" id="ARBA00022606"/>
    </source>
</evidence>
<comment type="caution">
    <text evidence="12">Lacks conserved residue(s) required for the propagation of feature annotation.</text>
</comment>
<keyword evidence="4 12" id="KW-0552">Olfaction</keyword>
<feature type="transmembrane region" description="Helical" evidence="12">
    <location>
        <begin position="165"/>
        <end position="187"/>
    </location>
</feature>
<feature type="transmembrane region" description="Helical" evidence="12">
    <location>
        <begin position="66"/>
        <end position="88"/>
    </location>
</feature>
<evidence type="ECO:0000313" key="13">
    <source>
        <dbReference type="EnsemblMetazoa" id="CPIJ001225-PA"/>
    </source>
</evidence>
<evidence type="ECO:0000256" key="1">
    <source>
        <dbReference type="ARBA" id="ARBA00004141"/>
    </source>
</evidence>
<keyword evidence="2 12" id="KW-0716">Sensory transduction</keyword>
<dbReference type="InterPro" id="IPR004117">
    <property type="entry name" value="7tm6_olfct_rcpt"/>
</dbReference>
<accession>A0A1S4J2M6</accession>
<evidence type="ECO:0000256" key="11">
    <source>
        <dbReference type="ARBA" id="ARBA00038679"/>
    </source>
</evidence>
<dbReference type="VEuPathDB" id="VectorBase:CPIJ001225"/>
<dbReference type="PANTHER" id="PTHR21137">
    <property type="entry name" value="ODORANT RECEPTOR"/>
    <property type="match status" value="1"/>
</dbReference>
<evidence type="ECO:0000256" key="7">
    <source>
        <dbReference type="ARBA" id="ARBA00023170"/>
    </source>
</evidence>
<comment type="subcellular location">
    <subcellularLocation>
        <location evidence="12">Cell membrane</location>
        <topology evidence="12">Multi-pass membrane protein</topology>
    </subcellularLocation>
    <subcellularLocation>
        <location evidence="1">Membrane</location>
        <topology evidence="1">Multi-pass membrane protein</topology>
    </subcellularLocation>
</comment>
<comment type="subunit">
    <text evidence="11">Interacts with Orco. Complexes exist early in the endomembrane system in olfactory sensory neurons (OSNs), coupling these complexes to the conserved ciliary trafficking pathway.</text>
</comment>
<sequence length="383" mass="45149">MEHYFSSISFSFKVLKIFGLWRTNKERYSYKVYRMFFVCLFFLFYLGSIFVSALTVSTVDEFFSKILYIALTEIVMAFKTFAGFFKFYTIKQLHHQTHSTNFKPLNAKERKIFNKSIARINRYFWLLLCSTCTVWFNLLALFSGQFKLPMFPWMLGIPYGRHLPYNFYFLAVYQTTGMFLHAFINIIHDIQVCYLLEAGSIQLMLLEERFSTTQSKQTGRHNHRKLYIKYMEHFVKITNFVKQVESVWSKAIFSQFCASGITICAISFRLSSLNFTQDFPNALTSLLYLILMMNQIFMPCYFGNEVTLKSARLTHALYCLYSSEWIKMNAPERKEIQMMMKPIVLKAGGFFYYNLGMFTSTLNTAYSLFCVLQRRASSTRGEM</sequence>
<evidence type="ECO:0000256" key="5">
    <source>
        <dbReference type="ARBA" id="ARBA00022989"/>
    </source>
</evidence>
<proteinExistence type="inferred from homology"/>
<evidence type="ECO:0000256" key="9">
    <source>
        <dbReference type="ARBA" id="ARBA00037764"/>
    </source>
</evidence>
<comment type="function">
    <text evidence="9">Odorant receptor which mediates acceptance or avoidance behavior, depending on its substrates. The odorant receptor repertoire encodes a large collection of odor stimuli that vary widely in identity, intensity, and duration. May form a complex with Orco to form odorant-sensing units, providing sensitive and prolonged odorant signaling and calcium permeability.</text>
</comment>
<evidence type="ECO:0000256" key="12">
    <source>
        <dbReference type="RuleBase" id="RU351113"/>
    </source>
</evidence>
<evidence type="ECO:0000256" key="6">
    <source>
        <dbReference type="ARBA" id="ARBA00023136"/>
    </source>
</evidence>
<keyword evidence="8 12" id="KW-0807">Transducer</keyword>
<evidence type="ECO:0000256" key="8">
    <source>
        <dbReference type="ARBA" id="ARBA00023224"/>
    </source>
</evidence>
<evidence type="ECO:0000313" key="14">
    <source>
        <dbReference type="Proteomes" id="UP000002320"/>
    </source>
</evidence>
<dbReference type="AlphaFoldDB" id="A0A1S4J2M6"/>
<dbReference type="VEuPathDB" id="VectorBase:CQUJHB020276"/>
<keyword evidence="3 12" id="KW-0812">Transmembrane</keyword>
<comment type="similarity">
    <text evidence="10">Belongs to the insect chemoreceptor superfamily. Heteromeric odorant receptor channel (TC 1.A.69) family. Or2a subfamily.</text>
</comment>
<feature type="transmembrane region" description="Helical" evidence="12">
    <location>
        <begin position="282"/>
        <end position="302"/>
    </location>
</feature>
<reference evidence="13" key="1">
    <citation type="submission" date="2020-05" db="UniProtKB">
        <authorList>
            <consortium name="EnsemblMetazoa"/>
        </authorList>
    </citation>
    <scope>IDENTIFICATION</scope>
    <source>
        <strain evidence="13">JHB</strain>
    </source>
</reference>
<dbReference type="EnsemblMetazoa" id="CPIJ001225-RA">
    <property type="protein sequence ID" value="CPIJ001225-PA"/>
    <property type="gene ID" value="CPIJ001225"/>
</dbReference>
<dbReference type="FunCoup" id="A0A1S4J2M6">
    <property type="interactions" value="28"/>
</dbReference>
<dbReference type="GO" id="GO:0005886">
    <property type="term" value="C:plasma membrane"/>
    <property type="evidence" value="ECO:0007669"/>
    <property type="project" value="UniProtKB-SubCell"/>
</dbReference>
<name>A0A1S4J2M6_CULQU</name>
<keyword evidence="14" id="KW-1185">Reference proteome</keyword>
<keyword evidence="5 12" id="KW-1133">Transmembrane helix</keyword>
<dbReference type="Pfam" id="PF02949">
    <property type="entry name" value="7tm_6"/>
    <property type="match status" value="1"/>
</dbReference>
<feature type="transmembrane region" description="Helical" evidence="12">
    <location>
        <begin position="123"/>
        <end position="145"/>
    </location>
</feature>
<evidence type="ECO:0000256" key="4">
    <source>
        <dbReference type="ARBA" id="ARBA00022725"/>
    </source>
</evidence>
<dbReference type="InParanoid" id="A0A1S4J2M6"/>
<dbReference type="OrthoDB" id="7759666at2759"/>
<keyword evidence="6 12" id="KW-0472">Membrane</keyword>
<dbReference type="GO" id="GO:0005549">
    <property type="term" value="F:odorant binding"/>
    <property type="evidence" value="ECO:0007669"/>
    <property type="project" value="InterPro"/>
</dbReference>
<protein>
    <recommendedName>
        <fullName evidence="12">Odorant receptor</fullName>
    </recommendedName>
</protein>
<feature type="transmembrane region" description="Helical" evidence="12">
    <location>
        <begin position="343"/>
        <end position="369"/>
    </location>
</feature>
<dbReference type="GO" id="GO:0004984">
    <property type="term" value="F:olfactory receptor activity"/>
    <property type="evidence" value="ECO:0007669"/>
    <property type="project" value="InterPro"/>
</dbReference>
<organism evidence="13 14">
    <name type="scientific">Culex quinquefasciatus</name>
    <name type="common">Southern house mosquito</name>
    <name type="synonym">Culex pungens</name>
    <dbReference type="NCBI Taxonomy" id="7176"/>
    <lineage>
        <taxon>Eukaryota</taxon>
        <taxon>Metazoa</taxon>
        <taxon>Ecdysozoa</taxon>
        <taxon>Arthropoda</taxon>
        <taxon>Hexapoda</taxon>
        <taxon>Insecta</taxon>
        <taxon>Pterygota</taxon>
        <taxon>Neoptera</taxon>
        <taxon>Endopterygota</taxon>
        <taxon>Diptera</taxon>
        <taxon>Nematocera</taxon>
        <taxon>Culicoidea</taxon>
        <taxon>Culicidae</taxon>
        <taxon>Culicinae</taxon>
        <taxon>Culicini</taxon>
        <taxon>Culex</taxon>
        <taxon>Culex</taxon>
    </lineage>
</organism>
<dbReference type="Proteomes" id="UP000002320">
    <property type="component" value="Unassembled WGS sequence"/>
</dbReference>
<dbReference type="PANTHER" id="PTHR21137:SF37">
    <property type="entry name" value="ODORANT RECEPTOR 46A, ISOFORM B-RELATED"/>
    <property type="match status" value="1"/>
</dbReference>
<feature type="transmembrane region" description="Helical" evidence="12">
    <location>
        <begin position="32"/>
        <end position="54"/>
    </location>
</feature>
<evidence type="ECO:0000256" key="10">
    <source>
        <dbReference type="ARBA" id="ARBA00037946"/>
    </source>
</evidence>